<dbReference type="EMBL" id="FR925296">
    <property type="protein sequence ID" value="CDQ96348.1"/>
    <property type="molecule type" value="Genomic_DNA"/>
</dbReference>
<keyword evidence="1" id="KW-0732">Signal</keyword>
<evidence type="ECO:0000256" key="1">
    <source>
        <dbReference type="SAM" id="SignalP"/>
    </source>
</evidence>
<sequence>DLIPPNRLTILRTNTKMPGKLKLVALVLLIQACVSIVAQMPAPEDSDSEGVLQRATETYRAAKVKAQRIREAVQAFAGAYYEDHIKPVADPYMDWASASTISVCLCQVPEPDKELVEKYEAMKSVFYKRLMNAYSKVQAAVGPMTENLGQGHGQAAKDYIEELQGNPKFLSAVKIGTGLAQEAAPLVDKARMAGLGLYGHYVRPHVGTYLDEAITSIKVYLDKVLPAEE</sequence>
<protein>
    <recommendedName>
        <fullName evidence="4">Apolipoprotein A-II</fullName>
    </recommendedName>
</protein>
<gene>
    <name evidence="2" type="ORF">GSONMT00022242001</name>
</gene>
<feature type="signal peptide" evidence="1">
    <location>
        <begin position="1"/>
        <end position="38"/>
    </location>
</feature>
<evidence type="ECO:0008006" key="4">
    <source>
        <dbReference type="Google" id="ProtNLM"/>
    </source>
</evidence>
<accession>A0A060YWV7</accession>
<reference evidence="2" key="2">
    <citation type="submission" date="2014-03" db="EMBL/GenBank/DDBJ databases">
        <authorList>
            <person name="Genoscope - CEA"/>
        </authorList>
    </citation>
    <scope>NUCLEOTIDE SEQUENCE</scope>
</reference>
<feature type="chain" id="PRO_5001596629" description="Apolipoprotein A-II" evidence="1">
    <location>
        <begin position="39"/>
        <end position="229"/>
    </location>
</feature>
<dbReference type="PaxDb" id="8022-A0A060YWV7"/>
<organism evidence="2 3">
    <name type="scientific">Oncorhynchus mykiss</name>
    <name type="common">Rainbow trout</name>
    <name type="synonym">Salmo gairdneri</name>
    <dbReference type="NCBI Taxonomy" id="8022"/>
    <lineage>
        <taxon>Eukaryota</taxon>
        <taxon>Metazoa</taxon>
        <taxon>Chordata</taxon>
        <taxon>Craniata</taxon>
        <taxon>Vertebrata</taxon>
        <taxon>Euteleostomi</taxon>
        <taxon>Actinopterygii</taxon>
        <taxon>Neopterygii</taxon>
        <taxon>Teleostei</taxon>
        <taxon>Protacanthopterygii</taxon>
        <taxon>Salmoniformes</taxon>
        <taxon>Salmonidae</taxon>
        <taxon>Salmoninae</taxon>
        <taxon>Oncorhynchus</taxon>
    </lineage>
</organism>
<feature type="non-terminal residue" evidence="2">
    <location>
        <position position="1"/>
    </location>
</feature>
<evidence type="ECO:0000313" key="2">
    <source>
        <dbReference type="EMBL" id="CDQ96348.1"/>
    </source>
</evidence>
<dbReference type="STRING" id="8022.A0A060YWV7"/>
<dbReference type="AlphaFoldDB" id="A0A060YWV7"/>
<evidence type="ECO:0000313" key="3">
    <source>
        <dbReference type="Proteomes" id="UP000193380"/>
    </source>
</evidence>
<proteinExistence type="predicted"/>
<reference evidence="2" key="1">
    <citation type="journal article" date="2014" name="Nat. Commun.">
        <title>The rainbow trout genome provides novel insights into evolution after whole-genome duplication in vertebrates.</title>
        <authorList>
            <person name="Berthelot C."/>
            <person name="Brunet F."/>
            <person name="Chalopin D."/>
            <person name="Juanchich A."/>
            <person name="Bernard M."/>
            <person name="Noel B."/>
            <person name="Bento P."/>
            <person name="Da Silva C."/>
            <person name="Labadie K."/>
            <person name="Alberti A."/>
            <person name="Aury J.M."/>
            <person name="Louis A."/>
            <person name="Dehais P."/>
            <person name="Bardou P."/>
            <person name="Montfort J."/>
            <person name="Klopp C."/>
            <person name="Cabau C."/>
            <person name="Gaspin C."/>
            <person name="Thorgaard G.H."/>
            <person name="Boussaha M."/>
            <person name="Quillet E."/>
            <person name="Guyomard R."/>
            <person name="Galiana D."/>
            <person name="Bobe J."/>
            <person name="Volff J.N."/>
            <person name="Genet C."/>
            <person name="Wincker P."/>
            <person name="Jaillon O."/>
            <person name="Roest Crollius H."/>
            <person name="Guiguen Y."/>
        </authorList>
    </citation>
    <scope>NUCLEOTIDE SEQUENCE [LARGE SCALE GENOMIC DNA]</scope>
</reference>
<name>A0A060YWV7_ONCMY</name>
<dbReference type="Proteomes" id="UP000193380">
    <property type="component" value="Unassembled WGS sequence"/>
</dbReference>